<dbReference type="Gene3D" id="1.10.286.20">
    <property type="match status" value="1"/>
</dbReference>
<feature type="domain" description="Translation elongation factor EFTs/EF1B dimerisation" evidence="11">
    <location>
        <begin position="235"/>
        <end position="329"/>
    </location>
</feature>
<reference evidence="12 13" key="1">
    <citation type="submission" date="2019-10" db="EMBL/GenBank/DDBJ databases">
        <title>Cardiobacteriales fam. a chemoheterotrophic member of the order Cardiobacteriales, and proposal of Cardiobacteriales fam. nov.</title>
        <authorList>
            <person name="Wang C."/>
        </authorList>
    </citation>
    <scope>NUCLEOTIDE SEQUENCE [LARGE SCALE GENOMIC DNA]</scope>
    <source>
        <strain evidence="12 13">ML27</strain>
    </source>
</reference>
<dbReference type="PANTHER" id="PTHR11741:SF0">
    <property type="entry name" value="ELONGATION FACTOR TS, MITOCHONDRIAL"/>
    <property type="match status" value="1"/>
</dbReference>
<evidence type="ECO:0000256" key="3">
    <source>
        <dbReference type="ARBA" id="ARBA00016956"/>
    </source>
</evidence>
<evidence type="ECO:0000256" key="6">
    <source>
        <dbReference type="ARBA" id="ARBA00022917"/>
    </source>
</evidence>
<evidence type="ECO:0000256" key="9">
    <source>
        <dbReference type="RuleBase" id="RU000642"/>
    </source>
</evidence>
<evidence type="ECO:0000256" key="10">
    <source>
        <dbReference type="RuleBase" id="RU000643"/>
    </source>
</evidence>
<dbReference type="PROSITE" id="PS01127">
    <property type="entry name" value="EF_TS_2"/>
    <property type="match status" value="1"/>
</dbReference>
<dbReference type="GO" id="GO:0003746">
    <property type="term" value="F:translation elongation factor activity"/>
    <property type="evidence" value="ECO:0007669"/>
    <property type="project" value="UniProtKB-UniRule"/>
</dbReference>
<dbReference type="PANTHER" id="PTHR11741">
    <property type="entry name" value="ELONGATION FACTOR TS"/>
    <property type="match status" value="1"/>
</dbReference>
<evidence type="ECO:0000256" key="8">
    <source>
        <dbReference type="HAMAP-Rule" id="MF_00050"/>
    </source>
</evidence>
<evidence type="ECO:0000259" key="11">
    <source>
        <dbReference type="Pfam" id="PF00889"/>
    </source>
</evidence>
<dbReference type="RefSeq" id="WP_152808928.1">
    <property type="nucleotide sequence ID" value="NZ_WHNW01000002.1"/>
</dbReference>
<feature type="domain" description="Translation elongation factor EFTs/EF1B dimerisation" evidence="11">
    <location>
        <begin position="72"/>
        <end position="219"/>
    </location>
</feature>
<dbReference type="Pfam" id="PF00889">
    <property type="entry name" value="EF_TS"/>
    <property type="match status" value="2"/>
</dbReference>
<keyword evidence="6 8" id="KW-0648">Protein biosynthesis</keyword>
<dbReference type="Gene3D" id="3.30.479.20">
    <property type="entry name" value="Elongation factor Ts, dimerisation domain"/>
    <property type="match status" value="2"/>
</dbReference>
<dbReference type="SUPFAM" id="SSF54713">
    <property type="entry name" value="Elongation factor Ts (EF-Ts), dimerisation domain"/>
    <property type="match status" value="3"/>
</dbReference>
<proteinExistence type="inferred from homology"/>
<gene>
    <name evidence="8" type="primary">tsf</name>
    <name evidence="12" type="ORF">GCU85_02240</name>
</gene>
<dbReference type="Proteomes" id="UP000471298">
    <property type="component" value="Unassembled WGS sequence"/>
</dbReference>
<dbReference type="AlphaFoldDB" id="A0A6N7ERR4"/>
<protein>
    <recommendedName>
        <fullName evidence="3 8">Elongation factor Ts</fullName>
        <shortName evidence="8">EF-Ts</shortName>
    </recommendedName>
</protein>
<evidence type="ECO:0000313" key="12">
    <source>
        <dbReference type="EMBL" id="MPV85554.1"/>
    </source>
</evidence>
<dbReference type="FunFam" id="1.10.8.10:FF:000001">
    <property type="entry name" value="Elongation factor Ts"/>
    <property type="match status" value="1"/>
</dbReference>
<dbReference type="FunCoup" id="A0A6N7ERR4">
    <property type="interactions" value="519"/>
</dbReference>
<comment type="function">
    <text evidence="7 8 9">Associates with the EF-Tu.GDP complex and induces the exchange of GDP to GTP. It remains bound to the aminoacyl-tRNA.EF-Tu.GTP complex up to the GTP hydrolysis stage on the ribosome.</text>
</comment>
<evidence type="ECO:0000256" key="4">
    <source>
        <dbReference type="ARBA" id="ARBA00022490"/>
    </source>
</evidence>
<sequence length="349" mass="38360">MAITAALVKALRDRTSAGMMECKKALVDSNGDIDAATELLRKSGLAKAEKKADRIAAEGRVAYAISDDKQFAAIVEINCETDFVSKGDIFGDFSQNIASLSANEKLTELDAINQAPLAGETVDEKRRSLVTTLGENINIRRLGSISTNGVVNGYVHGGGKVGVIIAATCDESVRDKTEELLRNLAMHACAMKPASISYLDLDLDFVARETEAIRAEIEKGNEELERLGKQLRRIPDFVSRHQLTDDVLAAVEQTMKDTLKAEGKPEHIWDKIIPGQLDRYIKDNTELDQAHALLSQTYVMDDKKTVEQAIADVHPSIQLVDYIRFELGEGIEKKVDNFVEEVMAQAKNA</sequence>
<dbReference type="InParanoid" id="A0A6N7ERR4"/>
<dbReference type="InterPro" id="IPR001816">
    <property type="entry name" value="Transl_elong_EFTs/EF1B"/>
</dbReference>
<accession>A0A6N7ERR4</accession>
<dbReference type="InterPro" id="IPR018101">
    <property type="entry name" value="Transl_elong_Ts_CS"/>
</dbReference>
<name>A0A6N7ERR4_9GAMM</name>
<organism evidence="12 13">
    <name type="scientific">Ostreibacterium oceani</name>
    <dbReference type="NCBI Taxonomy" id="2654998"/>
    <lineage>
        <taxon>Bacteria</taxon>
        <taxon>Pseudomonadati</taxon>
        <taxon>Pseudomonadota</taxon>
        <taxon>Gammaproteobacteria</taxon>
        <taxon>Cardiobacteriales</taxon>
        <taxon>Ostreibacteriaceae</taxon>
        <taxon>Ostreibacterium</taxon>
    </lineage>
</organism>
<keyword evidence="5 8" id="KW-0251">Elongation factor</keyword>
<evidence type="ECO:0000256" key="5">
    <source>
        <dbReference type="ARBA" id="ARBA00022768"/>
    </source>
</evidence>
<feature type="region of interest" description="Involved in Mg(2+) ion dislocation from EF-Tu" evidence="8">
    <location>
        <begin position="81"/>
        <end position="84"/>
    </location>
</feature>
<dbReference type="InterPro" id="IPR014039">
    <property type="entry name" value="Transl_elong_EFTs/EF1B_dimer"/>
</dbReference>
<dbReference type="FunFam" id="1.10.286.20:FF:000004">
    <property type="entry name" value="Elongation factor Ts"/>
    <property type="match status" value="1"/>
</dbReference>
<keyword evidence="4 8" id="KW-0963">Cytoplasm</keyword>
<evidence type="ECO:0000313" key="13">
    <source>
        <dbReference type="Proteomes" id="UP000471298"/>
    </source>
</evidence>
<comment type="caution">
    <text evidence="12">The sequence shown here is derived from an EMBL/GenBank/DDBJ whole genome shotgun (WGS) entry which is preliminary data.</text>
</comment>
<dbReference type="GO" id="GO:0005737">
    <property type="term" value="C:cytoplasm"/>
    <property type="evidence" value="ECO:0007669"/>
    <property type="project" value="UniProtKB-SubCell"/>
</dbReference>
<dbReference type="EMBL" id="WHNW01000002">
    <property type="protein sequence ID" value="MPV85554.1"/>
    <property type="molecule type" value="Genomic_DNA"/>
</dbReference>
<evidence type="ECO:0000256" key="7">
    <source>
        <dbReference type="ARBA" id="ARBA00025453"/>
    </source>
</evidence>
<dbReference type="HAMAP" id="MF_00050">
    <property type="entry name" value="EF_Ts"/>
    <property type="match status" value="1"/>
</dbReference>
<dbReference type="Gene3D" id="1.10.8.10">
    <property type="entry name" value="DNA helicase RuvA subunit, C-terminal domain"/>
    <property type="match status" value="1"/>
</dbReference>
<dbReference type="NCBIfam" id="TIGR00116">
    <property type="entry name" value="tsf"/>
    <property type="match status" value="1"/>
</dbReference>
<dbReference type="InterPro" id="IPR009060">
    <property type="entry name" value="UBA-like_sf"/>
</dbReference>
<dbReference type="CDD" id="cd14275">
    <property type="entry name" value="UBA_EF-Ts"/>
    <property type="match status" value="1"/>
</dbReference>
<keyword evidence="13" id="KW-1185">Reference proteome</keyword>
<evidence type="ECO:0000256" key="2">
    <source>
        <dbReference type="ARBA" id="ARBA00005532"/>
    </source>
</evidence>
<comment type="subcellular location">
    <subcellularLocation>
        <location evidence="1 8 10">Cytoplasm</location>
    </subcellularLocation>
</comment>
<dbReference type="PROSITE" id="PS01126">
    <property type="entry name" value="EF_TS_1"/>
    <property type="match status" value="1"/>
</dbReference>
<comment type="similarity">
    <text evidence="2 8 9">Belongs to the EF-Ts family.</text>
</comment>
<dbReference type="SUPFAM" id="SSF46934">
    <property type="entry name" value="UBA-like"/>
    <property type="match status" value="1"/>
</dbReference>
<dbReference type="InterPro" id="IPR036402">
    <property type="entry name" value="EF-Ts_dimer_sf"/>
</dbReference>
<evidence type="ECO:0000256" key="1">
    <source>
        <dbReference type="ARBA" id="ARBA00004496"/>
    </source>
</evidence>